<dbReference type="PANTHER" id="PTHR11712:SF336">
    <property type="entry name" value="3-OXOACYL-[ACYL-CARRIER-PROTEIN] SYNTHASE, MITOCHONDRIAL"/>
    <property type="match status" value="1"/>
</dbReference>
<gene>
    <name evidence="5" type="primary">pksF</name>
    <name evidence="5" type="ORF">GCM10010430_61090</name>
</gene>
<evidence type="ECO:0000256" key="1">
    <source>
        <dbReference type="ARBA" id="ARBA00008467"/>
    </source>
</evidence>
<dbReference type="InterPro" id="IPR016039">
    <property type="entry name" value="Thiolase-like"/>
</dbReference>
<keyword evidence="2 3" id="KW-0808">Transferase</keyword>
<dbReference type="Pfam" id="PF00109">
    <property type="entry name" value="ketoacyl-synt"/>
    <property type="match status" value="1"/>
</dbReference>
<name>A0ABP5RMM9_9ACTN</name>
<keyword evidence="6" id="KW-1185">Reference proteome</keyword>
<evidence type="ECO:0000313" key="6">
    <source>
        <dbReference type="Proteomes" id="UP001500305"/>
    </source>
</evidence>
<dbReference type="SMART" id="SM00825">
    <property type="entry name" value="PKS_KS"/>
    <property type="match status" value="1"/>
</dbReference>
<dbReference type="RefSeq" id="WP_344639760.1">
    <property type="nucleotide sequence ID" value="NZ_BAAATR010000035.1"/>
</dbReference>
<dbReference type="InterPro" id="IPR000794">
    <property type="entry name" value="Beta-ketoacyl_synthase"/>
</dbReference>
<dbReference type="SUPFAM" id="SSF53901">
    <property type="entry name" value="Thiolase-like"/>
    <property type="match status" value="2"/>
</dbReference>
<dbReference type="PANTHER" id="PTHR11712">
    <property type="entry name" value="POLYKETIDE SYNTHASE-RELATED"/>
    <property type="match status" value="1"/>
</dbReference>
<dbReference type="EMBL" id="BAAATR010000035">
    <property type="protein sequence ID" value="GAA2267690.1"/>
    <property type="molecule type" value="Genomic_DNA"/>
</dbReference>
<evidence type="ECO:0000256" key="2">
    <source>
        <dbReference type="ARBA" id="ARBA00022679"/>
    </source>
</evidence>
<reference evidence="6" key="1">
    <citation type="journal article" date="2019" name="Int. J. Syst. Evol. Microbiol.">
        <title>The Global Catalogue of Microorganisms (GCM) 10K type strain sequencing project: providing services to taxonomists for standard genome sequencing and annotation.</title>
        <authorList>
            <consortium name="The Broad Institute Genomics Platform"/>
            <consortium name="The Broad Institute Genome Sequencing Center for Infectious Disease"/>
            <person name="Wu L."/>
            <person name="Ma J."/>
        </authorList>
    </citation>
    <scope>NUCLEOTIDE SEQUENCE [LARGE SCALE GENOMIC DNA]</scope>
    <source>
        <strain evidence="6">JCM 7356</strain>
    </source>
</reference>
<feature type="domain" description="Ketosynthase family 3 (KS3)" evidence="4">
    <location>
        <begin position="1"/>
        <end position="418"/>
    </location>
</feature>
<comment type="similarity">
    <text evidence="1 3">Belongs to the thiolase-like superfamily. Beta-ketoacyl-ACP synthases family.</text>
</comment>
<dbReference type="InterPro" id="IPR020841">
    <property type="entry name" value="PKS_Beta-ketoAc_synthase_dom"/>
</dbReference>
<dbReference type="Gene3D" id="3.40.47.10">
    <property type="match status" value="2"/>
</dbReference>
<organism evidence="5 6">
    <name type="scientific">Kitasatospora cystarginea</name>
    <dbReference type="NCBI Taxonomy" id="58350"/>
    <lineage>
        <taxon>Bacteria</taxon>
        <taxon>Bacillati</taxon>
        <taxon>Actinomycetota</taxon>
        <taxon>Actinomycetes</taxon>
        <taxon>Kitasatosporales</taxon>
        <taxon>Streptomycetaceae</taxon>
        <taxon>Kitasatospora</taxon>
    </lineage>
</organism>
<evidence type="ECO:0000259" key="4">
    <source>
        <dbReference type="PROSITE" id="PS52004"/>
    </source>
</evidence>
<dbReference type="NCBIfam" id="NF005490">
    <property type="entry name" value="PRK07103.1"/>
    <property type="match status" value="1"/>
</dbReference>
<sequence length="419" mass="43216">MKPAVITGMAVRTALATDLAGFTEALRAGRSGITRLPSAQAGQSAVAARLTIPDLPAELDALPGLVPGRHARAVRTAARAPMGVRTALLTALAAWQQAGLDTDGPPPERIGLVVAGHNLTAGYAESLYPRLRRGRSHVPARAALHLLDSDHLGVLSEVLGITGEGCTVGGASASGNVGIITAARLLALDAVDACLVVGACAELSELERQALFNLGAMADGRAREDPAEVCRPFDAERTGFVLGQGCGALVLESTESVRRRGARPLARLAGYGIGLDGNSQADPDRHGESAVMTAALRTAGLEPEQVGYVNAHGTASELGDRTEAEALRAVFGERPDGPWINATKALTGHTLHAAGVIEAVATVLQMRAGFVHPNVNLYRPVDAGLRFAGRSAQHAAIRYALSNGFGFGGIETSILLAGC</sequence>
<dbReference type="CDD" id="cd00834">
    <property type="entry name" value="KAS_I_II"/>
    <property type="match status" value="1"/>
</dbReference>
<evidence type="ECO:0000313" key="5">
    <source>
        <dbReference type="EMBL" id="GAA2267690.1"/>
    </source>
</evidence>
<comment type="caution">
    <text evidence="5">The sequence shown here is derived from an EMBL/GenBank/DDBJ whole genome shotgun (WGS) entry which is preliminary data.</text>
</comment>
<accession>A0ABP5RMM9</accession>
<dbReference type="InterPro" id="IPR014030">
    <property type="entry name" value="Ketoacyl_synth_N"/>
</dbReference>
<proteinExistence type="inferred from homology"/>
<dbReference type="InterPro" id="IPR014031">
    <property type="entry name" value="Ketoacyl_synth_C"/>
</dbReference>
<dbReference type="Proteomes" id="UP001500305">
    <property type="component" value="Unassembled WGS sequence"/>
</dbReference>
<dbReference type="Pfam" id="PF02801">
    <property type="entry name" value="Ketoacyl-synt_C"/>
    <property type="match status" value="1"/>
</dbReference>
<evidence type="ECO:0000256" key="3">
    <source>
        <dbReference type="RuleBase" id="RU003694"/>
    </source>
</evidence>
<dbReference type="PROSITE" id="PS52004">
    <property type="entry name" value="KS3_2"/>
    <property type="match status" value="1"/>
</dbReference>
<protein>
    <submittedName>
        <fullName evidence="5">Polyketide biosynthesis malonyl-ACP decarboxylase PksF</fullName>
    </submittedName>
</protein>